<organism evidence="1 2">
    <name type="scientific">Pluteus cervinus</name>
    <dbReference type="NCBI Taxonomy" id="181527"/>
    <lineage>
        <taxon>Eukaryota</taxon>
        <taxon>Fungi</taxon>
        <taxon>Dikarya</taxon>
        <taxon>Basidiomycota</taxon>
        <taxon>Agaricomycotina</taxon>
        <taxon>Agaricomycetes</taxon>
        <taxon>Agaricomycetidae</taxon>
        <taxon>Agaricales</taxon>
        <taxon>Pluteineae</taxon>
        <taxon>Pluteaceae</taxon>
        <taxon>Pluteus</taxon>
    </lineage>
</organism>
<dbReference type="Proteomes" id="UP000308600">
    <property type="component" value="Unassembled WGS sequence"/>
</dbReference>
<evidence type="ECO:0000313" key="2">
    <source>
        <dbReference type="Proteomes" id="UP000308600"/>
    </source>
</evidence>
<keyword evidence="2" id="KW-1185">Reference proteome</keyword>
<proteinExistence type="predicted"/>
<sequence length="325" mass="35832">MANYNTYTEEPYVLMNSEGYAATRGDHIQEQTANWEMGAVDPSQQAYSYFQQTGSWPGQEVSVYRQVPQVSQPFPHPHRRVLSDDAVTHFPQADQLPVEQSSMFPYPRTEQGSSSPVASQWTTTAPFPNVDQSAPSPQSSPPSPQSIPSPSASTDSIKDSVKVEPEDAGCFIMEGPPQPTQSALVPPMEVPLRATQAPHEMRHMMNAFRINPFTMHSGEGRGVAQPSTQEPGPLESEPIILEFQLDVPTSESPKEESGSFTLAEDMRRTDWDDDRDDDRSDPDFGQPVSWGNGFSADGDPFAHTQPVVTDFTPRNASRMLATCTL</sequence>
<dbReference type="EMBL" id="ML208285">
    <property type="protein sequence ID" value="TFK72466.1"/>
    <property type="molecule type" value="Genomic_DNA"/>
</dbReference>
<reference evidence="1 2" key="1">
    <citation type="journal article" date="2019" name="Nat. Ecol. Evol.">
        <title>Megaphylogeny resolves global patterns of mushroom evolution.</title>
        <authorList>
            <person name="Varga T."/>
            <person name="Krizsan K."/>
            <person name="Foldi C."/>
            <person name="Dima B."/>
            <person name="Sanchez-Garcia M."/>
            <person name="Sanchez-Ramirez S."/>
            <person name="Szollosi G.J."/>
            <person name="Szarkandi J.G."/>
            <person name="Papp V."/>
            <person name="Albert L."/>
            <person name="Andreopoulos W."/>
            <person name="Angelini C."/>
            <person name="Antonin V."/>
            <person name="Barry K.W."/>
            <person name="Bougher N.L."/>
            <person name="Buchanan P."/>
            <person name="Buyck B."/>
            <person name="Bense V."/>
            <person name="Catcheside P."/>
            <person name="Chovatia M."/>
            <person name="Cooper J."/>
            <person name="Damon W."/>
            <person name="Desjardin D."/>
            <person name="Finy P."/>
            <person name="Geml J."/>
            <person name="Haridas S."/>
            <person name="Hughes K."/>
            <person name="Justo A."/>
            <person name="Karasinski D."/>
            <person name="Kautmanova I."/>
            <person name="Kiss B."/>
            <person name="Kocsube S."/>
            <person name="Kotiranta H."/>
            <person name="LaButti K.M."/>
            <person name="Lechner B.E."/>
            <person name="Liimatainen K."/>
            <person name="Lipzen A."/>
            <person name="Lukacs Z."/>
            <person name="Mihaltcheva S."/>
            <person name="Morgado L.N."/>
            <person name="Niskanen T."/>
            <person name="Noordeloos M.E."/>
            <person name="Ohm R.A."/>
            <person name="Ortiz-Santana B."/>
            <person name="Ovrebo C."/>
            <person name="Racz N."/>
            <person name="Riley R."/>
            <person name="Savchenko A."/>
            <person name="Shiryaev A."/>
            <person name="Soop K."/>
            <person name="Spirin V."/>
            <person name="Szebenyi C."/>
            <person name="Tomsovsky M."/>
            <person name="Tulloss R.E."/>
            <person name="Uehling J."/>
            <person name="Grigoriev I.V."/>
            <person name="Vagvolgyi C."/>
            <person name="Papp T."/>
            <person name="Martin F.M."/>
            <person name="Miettinen O."/>
            <person name="Hibbett D.S."/>
            <person name="Nagy L.G."/>
        </authorList>
    </citation>
    <scope>NUCLEOTIDE SEQUENCE [LARGE SCALE GENOMIC DNA]</scope>
    <source>
        <strain evidence="1 2">NL-1719</strain>
    </source>
</reference>
<name>A0ACD3B4A6_9AGAR</name>
<protein>
    <submittedName>
        <fullName evidence="1">Uncharacterized protein</fullName>
    </submittedName>
</protein>
<evidence type="ECO:0000313" key="1">
    <source>
        <dbReference type="EMBL" id="TFK72466.1"/>
    </source>
</evidence>
<accession>A0ACD3B4A6</accession>
<gene>
    <name evidence="1" type="ORF">BDN72DRAFT_894809</name>
</gene>